<accession>A0A1H2GKU6</accession>
<dbReference type="EMBL" id="FNLN01000033">
    <property type="protein sequence ID" value="SDU20205.1"/>
    <property type="molecule type" value="Genomic_DNA"/>
</dbReference>
<sequence length="75" mass="8768">MQNYQFTLRYLHDNQYFSLILSAKNGETISLLNELITSYAIGKNEIRNEVYARILFELLRNIHIPALPIPSDLSR</sequence>
<protein>
    <submittedName>
        <fullName evidence="1">Uncharacterized protein</fullName>
    </submittedName>
</protein>
<name>A0A1H2GKU6_9PROT</name>
<dbReference type="AlphaFoldDB" id="A0A1H2GKU6"/>
<evidence type="ECO:0000313" key="2">
    <source>
        <dbReference type="Proteomes" id="UP000182882"/>
    </source>
</evidence>
<proteinExistence type="predicted"/>
<reference evidence="2" key="1">
    <citation type="submission" date="2016-10" db="EMBL/GenBank/DDBJ databases">
        <authorList>
            <person name="Varghese N."/>
            <person name="Submissions S."/>
        </authorList>
    </citation>
    <scope>NUCLEOTIDE SEQUENCE [LARGE SCALE GENOMIC DNA]</scope>
    <source>
        <strain evidence="2">Nm10</strain>
    </source>
</reference>
<gene>
    <name evidence="1" type="ORF">SAMN05216406_13336</name>
</gene>
<organism evidence="1 2">
    <name type="scientific">Nitrosomonas ureae</name>
    <dbReference type="NCBI Taxonomy" id="44577"/>
    <lineage>
        <taxon>Bacteria</taxon>
        <taxon>Pseudomonadati</taxon>
        <taxon>Pseudomonadota</taxon>
        <taxon>Betaproteobacteria</taxon>
        <taxon>Nitrosomonadales</taxon>
        <taxon>Nitrosomonadaceae</taxon>
        <taxon>Nitrosomonas</taxon>
    </lineage>
</organism>
<keyword evidence="2" id="KW-1185">Reference proteome</keyword>
<dbReference type="Proteomes" id="UP000182882">
    <property type="component" value="Unassembled WGS sequence"/>
</dbReference>
<evidence type="ECO:0000313" key="1">
    <source>
        <dbReference type="EMBL" id="SDU20205.1"/>
    </source>
</evidence>